<dbReference type="Gramene" id="OE9A079094T1">
    <property type="protein sequence ID" value="OE9A079094C1"/>
    <property type="gene ID" value="OE9A079094"/>
</dbReference>
<dbReference type="EMBL" id="CACTIH010005437">
    <property type="protein sequence ID" value="CAA2992545.1"/>
    <property type="molecule type" value="Genomic_DNA"/>
</dbReference>
<comment type="caution">
    <text evidence="2">The sequence shown here is derived from an EMBL/GenBank/DDBJ whole genome shotgun (WGS) entry which is preliminary data.</text>
</comment>
<sequence length="133" mass="15105">MQPIKTTTHHHQHHLRFKVASTKSLPNKTIITTTQNTITTIAGSQSPAQKPHSNHQIHHTNTITTTGRPQHRYQTNTTTTTAPSPPQRSPQHRHHTNTTTTTKSSLHKHYHHRAAHSIITTQTLPQHQPLHRT</sequence>
<protein>
    <submittedName>
        <fullName evidence="2">Uncharacterized protein</fullName>
    </submittedName>
</protein>
<keyword evidence="3" id="KW-1185">Reference proteome</keyword>
<reference evidence="2 3" key="1">
    <citation type="submission" date="2019-12" db="EMBL/GenBank/DDBJ databases">
        <authorList>
            <person name="Alioto T."/>
            <person name="Alioto T."/>
            <person name="Gomez Garrido J."/>
        </authorList>
    </citation>
    <scope>NUCLEOTIDE SEQUENCE [LARGE SCALE GENOMIC DNA]</scope>
</reference>
<evidence type="ECO:0000313" key="2">
    <source>
        <dbReference type="EMBL" id="CAA2992545.1"/>
    </source>
</evidence>
<evidence type="ECO:0000313" key="3">
    <source>
        <dbReference type="Proteomes" id="UP000594638"/>
    </source>
</evidence>
<evidence type="ECO:0000256" key="1">
    <source>
        <dbReference type="SAM" id="MobiDB-lite"/>
    </source>
</evidence>
<proteinExistence type="predicted"/>
<accession>A0A8S0SIT9</accession>
<feature type="region of interest" description="Disordered" evidence="1">
    <location>
        <begin position="42"/>
        <end position="106"/>
    </location>
</feature>
<name>A0A8S0SIT9_OLEEU</name>
<dbReference type="AlphaFoldDB" id="A0A8S0SIT9"/>
<dbReference type="Proteomes" id="UP000594638">
    <property type="component" value="Unassembled WGS sequence"/>
</dbReference>
<organism evidence="2 3">
    <name type="scientific">Olea europaea subsp. europaea</name>
    <dbReference type="NCBI Taxonomy" id="158383"/>
    <lineage>
        <taxon>Eukaryota</taxon>
        <taxon>Viridiplantae</taxon>
        <taxon>Streptophyta</taxon>
        <taxon>Embryophyta</taxon>
        <taxon>Tracheophyta</taxon>
        <taxon>Spermatophyta</taxon>
        <taxon>Magnoliopsida</taxon>
        <taxon>eudicotyledons</taxon>
        <taxon>Gunneridae</taxon>
        <taxon>Pentapetalae</taxon>
        <taxon>asterids</taxon>
        <taxon>lamiids</taxon>
        <taxon>Lamiales</taxon>
        <taxon>Oleaceae</taxon>
        <taxon>Oleeae</taxon>
        <taxon>Olea</taxon>
    </lineage>
</organism>
<gene>
    <name evidence="2" type="ORF">OLEA9_A079094</name>
</gene>